<keyword evidence="2" id="KW-1185">Reference proteome</keyword>
<organism evidence="1 2">
    <name type="scientific">Leeuwenhoekiella blandensis (strain CECT 7118 / CCUG 51940 / KCTC 22103 / MED217)</name>
    <name type="common">Flavobacterium sp. (strain MED217)</name>
    <dbReference type="NCBI Taxonomy" id="398720"/>
    <lineage>
        <taxon>Bacteria</taxon>
        <taxon>Pseudomonadati</taxon>
        <taxon>Bacteroidota</taxon>
        <taxon>Flavobacteriia</taxon>
        <taxon>Flavobacteriales</taxon>
        <taxon>Flavobacteriaceae</taxon>
        <taxon>Leeuwenhoekiella</taxon>
    </lineage>
</organism>
<gene>
    <name evidence="1" type="ORF">MED217_16680</name>
</gene>
<dbReference type="EMBL" id="AANC01000001">
    <property type="protein sequence ID" value="EAQ51197.1"/>
    <property type="molecule type" value="Genomic_DNA"/>
</dbReference>
<evidence type="ECO:0000313" key="2">
    <source>
        <dbReference type="Proteomes" id="UP000001601"/>
    </source>
</evidence>
<dbReference type="PROSITE" id="PS51257">
    <property type="entry name" value="PROKAR_LIPOPROTEIN"/>
    <property type="match status" value="1"/>
</dbReference>
<dbReference type="AlphaFoldDB" id="A3XHP8"/>
<evidence type="ECO:0000313" key="1">
    <source>
        <dbReference type="EMBL" id="EAQ51197.1"/>
    </source>
</evidence>
<protein>
    <recommendedName>
        <fullName evidence="3">Lipoprotein</fullName>
    </recommendedName>
</protein>
<comment type="caution">
    <text evidence="1">The sequence shown here is derived from an EMBL/GenBank/DDBJ whole genome shotgun (WGS) entry which is preliminary data.</text>
</comment>
<reference evidence="1 2" key="1">
    <citation type="journal article" date="2007" name="Nature">
        <title>Light stimulates growth of proteorhodopsin-containing marine Flavobacteria.</title>
        <authorList>
            <person name="Gomez-Consarnau L."/>
            <person name="Gonzalez J.M."/>
            <person name="Coll-Llado M."/>
            <person name="Gourdon P."/>
            <person name="Pascher T."/>
            <person name="Neutze R."/>
            <person name="Pedros-Alio C."/>
            <person name="Pinhassi J."/>
        </authorList>
    </citation>
    <scope>NUCLEOTIDE SEQUENCE [LARGE SCALE GENOMIC DNA]</scope>
    <source>
        <strain evidence="1 2">MED217</strain>
    </source>
</reference>
<name>A3XHP8_LEEBM</name>
<dbReference type="eggNOG" id="ENOG5032BYY">
    <property type="taxonomic scope" value="Bacteria"/>
</dbReference>
<dbReference type="RefSeq" id="WP_009781676.1">
    <property type="nucleotide sequence ID" value="NZ_CH672395.1"/>
</dbReference>
<sequence length="526" mass="58766">MKYIKLLLLTLILSHIISSCEKSPEEIFDDITVTINPDFIEYSLQIQFIDAADPAKTIEDLSITILGANKDAILESSGEQNFQVIDGRTFLTLKPELAPSGPDAQIFFQILAEAPGYLPVNTDAFFDYDEKDKNLIVTMINTENPPEGVGYISTQVTLEGNALPEDFDLTLDPGSSKATGATLVLEEGTQFKDASGSVLSGSNLQIQLTHFDPFGDAALNAYPGGFTPESVIGPSGSSEDIVFDTAGFASINMQVDGTKVKEFTKPLKIIMDIDEELNMFNTDTPLKTGDQIPVWSYEIEDNTWQFEKNTTIQEDSGKLSATFTTTHLSWYNLDFYGSRCRYANPIKINAPNLSSTYFYIELVSPYTQRTIKARSVYLRDGQNLNFRNCPNFPVIYKVYSRNGWYNKGDLLFESDATNLCAQELTITIPPESIPTPVSIDLTFTCSDKNFAIKPSYGFYYKEVGTRYWNYAYMTNGKASSSLIKKGDVVEFWIYIAGRVVRFEQTVGEENTIINHEIDAAICDQYL</sequence>
<dbReference type="HOGENOM" id="CLU_530957_0_0_10"/>
<dbReference type="STRING" id="398720.MED217_16680"/>
<accession>A3XHP8</accession>
<dbReference type="OrthoDB" id="973569at2"/>
<proteinExistence type="predicted"/>
<dbReference type="Proteomes" id="UP000001601">
    <property type="component" value="Unassembled WGS sequence"/>
</dbReference>
<evidence type="ECO:0008006" key="3">
    <source>
        <dbReference type="Google" id="ProtNLM"/>
    </source>
</evidence>